<evidence type="ECO:0000313" key="6">
    <source>
        <dbReference type="Proteomes" id="UP001208570"/>
    </source>
</evidence>
<feature type="non-terminal residue" evidence="5">
    <location>
        <position position="1"/>
    </location>
</feature>
<protein>
    <submittedName>
        <fullName evidence="5">Uncharacterized protein</fullName>
    </submittedName>
</protein>
<keyword evidence="1" id="KW-0433">Leucine-rich repeat</keyword>
<dbReference type="AlphaFoldDB" id="A0AAD9MU34"/>
<organism evidence="5 6">
    <name type="scientific">Paralvinella palmiformis</name>
    <dbReference type="NCBI Taxonomy" id="53620"/>
    <lineage>
        <taxon>Eukaryota</taxon>
        <taxon>Metazoa</taxon>
        <taxon>Spiralia</taxon>
        <taxon>Lophotrochozoa</taxon>
        <taxon>Annelida</taxon>
        <taxon>Polychaeta</taxon>
        <taxon>Sedentaria</taxon>
        <taxon>Canalipalpata</taxon>
        <taxon>Terebellida</taxon>
        <taxon>Terebelliformia</taxon>
        <taxon>Alvinellidae</taxon>
        <taxon>Paralvinella</taxon>
    </lineage>
</organism>
<dbReference type="Proteomes" id="UP001208570">
    <property type="component" value="Unassembled WGS sequence"/>
</dbReference>
<dbReference type="GO" id="GO:0005615">
    <property type="term" value="C:extracellular space"/>
    <property type="evidence" value="ECO:0007669"/>
    <property type="project" value="TreeGrafter"/>
</dbReference>
<accession>A0AAD9MU34</accession>
<evidence type="ECO:0000256" key="2">
    <source>
        <dbReference type="ARBA" id="ARBA00022729"/>
    </source>
</evidence>
<dbReference type="PANTHER" id="PTHR24373:SF387">
    <property type="entry name" value="LEUCINE-RICH REPEATS AND IMMUNOGLOBULIN-LIKE DOMAINS PROTEIN SMA-10"/>
    <property type="match status" value="1"/>
</dbReference>
<comment type="caution">
    <text evidence="5">The sequence shown here is derived from an EMBL/GenBank/DDBJ whole genome shotgun (WGS) entry which is preliminary data.</text>
</comment>
<sequence>MSPINIILSLWIQSILTSQFWDLSRSVELSPCDARMDQSSIGLHLDCSNRHLKEIPSHLDNTGVVSVDLSRNMFKTLERFSFHELGRIRKLNISGCNIEKISSSTFLDLDHLEELDMKNNPIIGSGLPKGLFTPLPKLRRLFVSASDRSTSDRIPWNELSNLTKIIFTPGSADSFRSLAALPNLEKAYFTYCRIGSVLTPVIMQAFRNSSITEIAFISCDIKRIENGTFDGLSSLEVLNLAGNFQLKVDNVINALSTSSDVTVKTLILDLVGSESSLFIAGLHEHPSCRSAWKHLRKLSIRGINIVAINSRFQNCVPNLEAIALGFNTIAKCGDSIDQCAGVLIRPVFHLRYIDMSYFMLSDTSGLEILSGYDESSNWVKLNEDYFPSFEEYTSEICNPPTSVSYVNISMKGTCKWIPFPPCLTYIKADHWLRNLFAPVQHRGCVKFSSNTLTYLNISARFSAATEPLGLNRTVIGLSSVRTIDASAFGLLFVDFDIIRNMPSLQIFNLAGNILANKKLTSFPQHTKLHELNMARNSIREFPADMFVNLVALRRLDISNNQLKSVRFELPSHLAYLDLSGNSFISFDSNTRLVVNALPSLVLHLDHNSFQCDCPETSFIEWYQKTGTNIINRENITCQQGI</sequence>
<name>A0AAD9MU34_9ANNE</name>
<evidence type="ECO:0000256" key="1">
    <source>
        <dbReference type="ARBA" id="ARBA00022614"/>
    </source>
</evidence>
<proteinExistence type="predicted"/>
<evidence type="ECO:0000313" key="5">
    <source>
        <dbReference type="EMBL" id="KAK2145852.1"/>
    </source>
</evidence>
<dbReference type="Gene3D" id="3.80.10.10">
    <property type="entry name" value="Ribonuclease Inhibitor"/>
    <property type="match status" value="3"/>
</dbReference>
<dbReference type="GO" id="GO:0031012">
    <property type="term" value="C:extracellular matrix"/>
    <property type="evidence" value="ECO:0007669"/>
    <property type="project" value="TreeGrafter"/>
</dbReference>
<feature type="signal peptide" evidence="4">
    <location>
        <begin position="1"/>
        <end position="26"/>
    </location>
</feature>
<dbReference type="SMART" id="SM00369">
    <property type="entry name" value="LRR_TYP"/>
    <property type="match status" value="4"/>
</dbReference>
<gene>
    <name evidence="5" type="ORF">LSH36_651g00015</name>
</gene>
<feature type="chain" id="PRO_5042214883" evidence="4">
    <location>
        <begin position="27"/>
        <end position="641"/>
    </location>
</feature>
<dbReference type="InterPro" id="IPR003591">
    <property type="entry name" value="Leu-rich_rpt_typical-subtyp"/>
</dbReference>
<dbReference type="Pfam" id="PF13306">
    <property type="entry name" value="LRR_5"/>
    <property type="match status" value="1"/>
</dbReference>
<keyword evidence="2 4" id="KW-0732">Signal</keyword>
<dbReference type="Pfam" id="PF13855">
    <property type="entry name" value="LRR_8"/>
    <property type="match status" value="2"/>
</dbReference>
<evidence type="ECO:0000256" key="4">
    <source>
        <dbReference type="SAM" id="SignalP"/>
    </source>
</evidence>
<keyword evidence="6" id="KW-1185">Reference proteome</keyword>
<dbReference type="InterPro" id="IPR050328">
    <property type="entry name" value="Dev_Immune_Receptor"/>
</dbReference>
<keyword evidence="3" id="KW-0677">Repeat</keyword>
<dbReference type="InterPro" id="IPR001611">
    <property type="entry name" value="Leu-rich_rpt"/>
</dbReference>
<reference evidence="5" key="1">
    <citation type="journal article" date="2023" name="Mol. Biol. Evol.">
        <title>Third-Generation Sequencing Reveals the Adaptive Role of the Epigenome in Three Deep-Sea Polychaetes.</title>
        <authorList>
            <person name="Perez M."/>
            <person name="Aroh O."/>
            <person name="Sun Y."/>
            <person name="Lan Y."/>
            <person name="Juniper S.K."/>
            <person name="Young C.R."/>
            <person name="Angers B."/>
            <person name="Qian P.Y."/>
        </authorList>
    </citation>
    <scope>NUCLEOTIDE SEQUENCE</scope>
    <source>
        <strain evidence="5">P08H-3</strain>
    </source>
</reference>
<dbReference type="PANTHER" id="PTHR24373">
    <property type="entry name" value="SLIT RELATED LEUCINE-RICH REPEAT NEURONAL PROTEIN"/>
    <property type="match status" value="1"/>
</dbReference>
<evidence type="ECO:0000256" key="3">
    <source>
        <dbReference type="ARBA" id="ARBA00022737"/>
    </source>
</evidence>
<dbReference type="InterPro" id="IPR032675">
    <property type="entry name" value="LRR_dom_sf"/>
</dbReference>
<dbReference type="EMBL" id="JAODUP010000651">
    <property type="protein sequence ID" value="KAK2145852.1"/>
    <property type="molecule type" value="Genomic_DNA"/>
</dbReference>
<dbReference type="InterPro" id="IPR026906">
    <property type="entry name" value="LRR_5"/>
</dbReference>
<dbReference type="SUPFAM" id="SSF52058">
    <property type="entry name" value="L domain-like"/>
    <property type="match status" value="1"/>
</dbReference>